<dbReference type="Proteomes" id="UP001233999">
    <property type="component" value="Unassembled WGS sequence"/>
</dbReference>
<keyword evidence="1" id="KW-0812">Transmembrane</keyword>
<feature type="non-terminal residue" evidence="2">
    <location>
        <position position="1"/>
    </location>
</feature>
<accession>A0AAD8E997</accession>
<organism evidence="2 3">
    <name type="scientific">Diploptera punctata</name>
    <name type="common">Pacific beetle cockroach</name>
    <dbReference type="NCBI Taxonomy" id="6984"/>
    <lineage>
        <taxon>Eukaryota</taxon>
        <taxon>Metazoa</taxon>
        <taxon>Ecdysozoa</taxon>
        <taxon>Arthropoda</taxon>
        <taxon>Hexapoda</taxon>
        <taxon>Insecta</taxon>
        <taxon>Pterygota</taxon>
        <taxon>Neoptera</taxon>
        <taxon>Polyneoptera</taxon>
        <taxon>Dictyoptera</taxon>
        <taxon>Blattodea</taxon>
        <taxon>Blaberoidea</taxon>
        <taxon>Blaberidae</taxon>
        <taxon>Diplopterinae</taxon>
        <taxon>Diploptera</taxon>
    </lineage>
</organism>
<keyword evidence="1" id="KW-0472">Membrane</keyword>
<evidence type="ECO:0000256" key="1">
    <source>
        <dbReference type="SAM" id="Phobius"/>
    </source>
</evidence>
<reference evidence="2" key="2">
    <citation type="submission" date="2023-05" db="EMBL/GenBank/DDBJ databases">
        <authorList>
            <person name="Fouks B."/>
        </authorList>
    </citation>
    <scope>NUCLEOTIDE SEQUENCE</scope>
    <source>
        <strain evidence="2">Stay&amp;Tobe</strain>
        <tissue evidence="2">Testes</tissue>
    </source>
</reference>
<gene>
    <name evidence="2" type="ORF">L9F63_023441</name>
</gene>
<sequence length="174" mass="19898">LVTITLKFVKCIYCKIMFLFLWNTFSHTFKPAPYVNVLSCGLTLLSILICLLRNIPPCLKSKIRDFRYVYVTKVFIPLISPRLIFPLCNVFVSTLFSSLHQISGFPSLTSLICPLWNVFASLFPCYFALFSSLNQSCGLPCLYSADYILSGSNSKYKFDIKCIKFNFINVPVCY</sequence>
<evidence type="ECO:0000313" key="3">
    <source>
        <dbReference type="Proteomes" id="UP001233999"/>
    </source>
</evidence>
<name>A0AAD8E997_DIPPU</name>
<dbReference type="AlphaFoldDB" id="A0AAD8E997"/>
<comment type="caution">
    <text evidence="2">The sequence shown here is derived from an EMBL/GenBank/DDBJ whole genome shotgun (WGS) entry which is preliminary data.</text>
</comment>
<proteinExistence type="predicted"/>
<feature type="transmembrane region" description="Helical" evidence="1">
    <location>
        <begin position="108"/>
        <end position="129"/>
    </location>
</feature>
<keyword evidence="3" id="KW-1185">Reference proteome</keyword>
<dbReference type="EMBL" id="JASPKZ010007936">
    <property type="protein sequence ID" value="KAJ9581384.1"/>
    <property type="molecule type" value="Genomic_DNA"/>
</dbReference>
<keyword evidence="1" id="KW-1133">Transmembrane helix</keyword>
<protein>
    <submittedName>
        <fullName evidence="2">Uncharacterized protein</fullName>
    </submittedName>
</protein>
<feature type="transmembrane region" description="Helical" evidence="1">
    <location>
        <begin position="74"/>
        <end position="96"/>
    </location>
</feature>
<feature type="transmembrane region" description="Helical" evidence="1">
    <location>
        <begin position="35"/>
        <end position="53"/>
    </location>
</feature>
<evidence type="ECO:0000313" key="2">
    <source>
        <dbReference type="EMBL" id="KAJ9581384.1"/>
    </source>
</evidence>
<feature type="non-terminal residue" evidence="2">
    <location>
        <position position="174"/>
    </location>
</feature>
<reference evidence="2" key="1">
    <citation type="journal article" date="2023" name="IScience">
        <title>Live-bearing cockroach genome reveals convergent evolutionary mechanisms linked to viviparity in insects and beyond.</title>
        <authorList>
            <person name="Fouks B."/>
            <person name="Harrison M.C."/>
            <person name="Mikhailova A.A."/>
            <person name="Marchal E."/>
            <person name="English S."/>
            <person name="Carruthers M."/>
            <person name="Jennings E.C."/>
            <person name="Chiamaka E.L."/>
            <person name="Frigard R.A."/>
            <person name="Pippel M."/>
            <person name="Attardo G.M."/>
            <person name="Benoit J.B."/>
            <person name="Bornberg-Bauer E."/>
            <person name="Tobe S.S."/>
        </authorList>
    </citation>
    <scope>NUCLEOTIDE SEQUENCE</scope>
    <source>
        <strain evidence="2">Stay&amp;Tobe</strain>
    </source>
</reference>